<evidence type="ECO:0000313" key="1">
    <source>
        <dbReference type="EMBL" id="KKU34319.1"/>
    </source>
</evidence>
<dbReference type="AlphaFoldDB" id="A0A0G1PNF1"/>
<evidence type="ECO:0000313" key="2">
    <source>
        <dbReference type="Proteomes" id="UP000034705"/>
    </source>
</evidence>
<protein>
    <submittedName>
        <fullName evidence="1">Uncharacterized protein</fullName>
    </submittedName>
</protein>
<name>A0A0G1PNF1_9BACT</name>
<reference evidence="1 2" key="1">
    <citation type="journal article" date="2015" name="Nature">
        <title>rRNA introns, odd ribosomes, and small enigmatic genomes across a large radiation of phyla.</title>
        <authorList>
            <person name="Brown C.T."/>
            <person name="Hug L.A."/>
            <person name="Thomas B.C."/>
            <person name="Sharon I."/>
            <person name="Castelle C.J."/>
            <person name="Singh A."/>
            <person name="Wilkins M.J."/>
            <person name="Williams K.H."/>
            <person name="Banfield J.F."/>
        </authorList>
    </citation>
    <scope>NUCLEOTIDE SEQUENCE [LARGE SCALE GENOMIC DNA]</scope>
</reference>
<proteinExistence type="predicted"/>
<gene>
    <name evidence="1" type="ORF">UX45_C0001G0028</name>
</gene>
<sequence length="134" mass="15057">MYAKRFGPEMAIATTVAALTIGCENLPKVRVDFSAHPDPEKIALLAEQLDTDLRIAGSGVETVSVLGKERLVDFQILEAYMQVMADKEAREKYRNSILKTAETLHEDGKKDLSWRLLQALETSDHYYISALESR</sequence>
<organism evidence="1 2">
    <name type="scientific">Candidatus Uhrbacteria bacterium GW2011_GWF2_46_218</name>
    <dbReference type="NCBI Taxonomy" id="1619001"/>
    <lineage>
        <taxon>Bacteria</taxon>
        <taxon>Candidatus Uhriibacteriota</taxon>
    </lineage>
</organism>
<dbReference type="PROSITE" id="PS51257">
    <property type="entry name" value="PROKAR_LIPOPROTEIN"/>
    <property type="match status" value="1"/>
</dbReference>
<dbReference type="EMBL" id="LCMG01000001">
    <property type="protein sequence ID" value="KKU34319.1"/>
    <property type="molecule type" value="Genomic_DNA"/>
</dbReference>
<accession>A0A0G1PNF1</accession>
<dbReference type="Proteomes" id="UP000034705">
    <property type="component" value="Unassembled WGS sequence"/>
</dbReference>
<comment type="caution">
    <text evidence="1">The sequence shown here is derived from an EMBL/GenBank/DDBJ whole genome shotgun (WGS) entry which is preliminary data.</text>
</comment>